<evidence type="ECO:0000259" key="3">
    <source>
        <dbReference type="Pfam" id="PF00144"/>
    </source>
</evidence>
<protein>
    <recommendedName>
        <fullName evidence="3">Beta-lactamase-related domain-containing protein</fullName>
    </recommendedName>
</protein>
<sequence length="349" mass="40086">MSQNKKLQQLFMKLDDIYQKTNYNGAYGIVTADEILHTNTRGFSNFDTSSPFEPTTKTCIGSLTKQFTATTLLLLEAEHKLNLNMTLAEFYPNYVYAKDITLIQMIHMTSGIPNYTDVIYEESLKKSAEQDISEQMAHFIVTKTLDEDSTPLAKILEKLNVFPLDFQPGSKFAYSNTNYGLLGEIITKVTGQPFSHYFEEKIFKPLNMTATSTTSLDSQAISYRWVDGKRQRFETGLLDSADGGMVSTLEDMMKWLQAILNQQILSTAEWERAFTLCHNHYGFGWMTLDDWYYHGGEYLGFYAEIFIHPTTNIGKIMLYNLEADSELDQLSMDERSVWREALIQLFQNN</sequence>
<dbReference type="EMBL" id="CP147251">
    <property type="protein sequence ID" value="WYJ75721.1"/>
    <property type="molecule type" value="Genomic_DNA"/>
</dbReference>
<evidence type="ECO:0000313" key="4">
    <source>
        <dbReference type="EMBL" id="WYJ75721.1"/>
    </source>
</evidence>
<dbReference type="PANTHER" id="PTHR46825:SF11">
    <property type="entry name" value="PENICILLIN-BINDING PROTEIN 4"/>
    <property type="match status" value="1"/>
</dbReference>
<evidence type="ECO:0000256" key="1">
    <source>
        <dbReference type="ARBA" id="ARBA00004370"/>
    </source>
</evidence>
<evidence type="ECO:0000313" key="5">
    <source>
        <dbReference type="Proteomes" id="UP000664701"/>
    </source>
</evidence>
<dbReference type="PANTHER" id="PTHR46825">
    <property type="entry name" value="D-ALANYL-D-ALANINE-CARBOXYPEPTIDASE/ENDOPEPTIDASE AMPH"/>
    <property type="match status" value="1"/>
</dbReference>
<dbReference type="InterPro" id="IPR012338">
    <property type="entry name" value="Beta-lactam/transpept-like"/>
</dbReference>
<dbReference type="RefSeq" id="WP_207941531.1">
    <property type="nucleotide sequence ID" value="NZ_CP147251.1"/>
</dbReference>
<proteinExistence type="predicted"/>
<organism evidence="4 5">
    <name type="scientific">Candidatus Enterococcus lowellii</name>
    <dbReference type="NCBI Taxonomy" id="2230877"/>
    <lineage>
        <taxon>Bacteria</taxon>
        <taxon>Bacillati</taxon>
        <taxon>Bacillota</taxon>
        <taxon>Bacilli</taxon>
        <taxon>Lactobacillales</taxon>
        <taxon>Enterococcaceae</taxon>
        <taxon>Enterococcus</taxon>
    </lineage>
</organism>
<name>A0ABZ2SIN9_9ENTE</name>
<accession>A0ABZ2SIN9</accession>
<dbReference type="SUPFAM" id="SSF56601">
    <property type="entry name" value="beta-lactamase/transpeptidase-like"/>
    <property type="match status" value="1"/>
</dbReference>
<feature type="domain" description="Beta-lactamase-related" evidence="3">
    <location>
        <begin position="22"/>
        <end position="324"/>
    </location>
</feature>
<reference evidence="4 5" key="2">
    <citation type="submission" date="2024-03" db="EMBL/GenBank/DDBJ databases">
        <title>The Genome Sequence of Enterococcus sp. DIV2402.</title>
        <authorList>
            <consortium name="The Broad Institute Genomics Platform"/>
            <consortium name="The Broad Institute Microbial Omics Core"/>
            <consortium name="The Broad Institute Genomic Center for Infectious Diseases"/>
            <person name="Earl A."/>
            <person name="Manson A."/>
            <person name="Gilmore M."/>
            <person name="Schwartman J."/>
            <person name="Shea T."/>
            <person name="Abouelleil A."/>
            <person name="Cao P."/>
            <person name="Chapman S."/>
            <person name="Cusick C."/>
            <person name="Young S."/>
            <person name="Neafsey D."/>
            <person name="Nusbaum C."/>
            <person name="Birren B."/>
        </authorList>
    </citation>
    <scope>NUCLEOTIDE SEQUENCE [LARGE SCALE GENOMIC DNA]</scope>
    <source>
        <strain evidence="4 5">DIV2402</strain>
    </source>
</reference>
<keyword evidence="5" id="KW-1185">Reference proteome</keyword>
<comment type="subcellular location">
    <subcellularLocation>
        <location evidence="1">Membrane</location>
    </subcellularLocation>
</comment>
<dbReference type="Gene3D" id="3.40.710.10">
    <property type="entry name" value="DD-peptidase/beta-lactamase superfamily"/>
    <property type="match status" value="1"/>
</dbReference>
<evidence type="ECO:0000256" key="2">
    <source>
        <dbReference type="ARBA" id="ARBA00023136"/>
    </source>
</evidence>
<dbReference type="InterPro" id="IPR050491">
    <property type="entry name" value="AmpC-like"/>
</dbReference>
<dbReference type="Proteomes" id="UP000664701">
    <property type="component" value="Chromosome"/>
</dbReference>
<reference evidence="4 5" key="1">
    <citation type="submission" date="2021-03" db="EMBL/GenBank/DDBJ databases">
        <authorList>
            <person name="Gilmore M.S."/>
            <person name="Schwartzman J."/>
            <person name="Van Tyne D."/>
            <person name="Martin M."/>
            <person name="Earl A.M."/>
            <person name="Manson A.L."/>
            <person name="Straub T."/>
            <person name="Salamzade R."/>
            <person name="Saavedra J."/>
            <person name="Lebreton F."/>
            <person name="Prichula J."/>
            <person name="Schaufler K."/>
            <person name="Gaca A."/>
            <person name="Sgardioli B."/>
            <person name="Wagenaar J."/>
            <person name="Strong T."/>
        </authorList>
    </citation>
    <scope>NUCLEOTIDE SEQUENCE [LARGE SCALE GENOMIC DNA]</scope>
    <source>
        <strain evidence="4 5">DIV2402</strain>
    </source>
</reference>
<gene>
    <name evidence="4" type="ORF">DOK78_000297</name>
</gene>
<keyword evidence="2" id="KW-0472">Membrane</keyword>
<dbReference type="InterPro" id="IPR001466">
    <property type="entry name" value="Beta-lactam-related"/>
</dbReference>
<dbReference type="Pfam" id="PF00144">
    <property type="entry name" value="Beta-lactamase"/>
    <property type="match status" value="1"/>
</dbReference>